<dbReference type="InterPro" id="IPR011050">
    <property type="entry name" value="Pectin_lyase_fold/virulence"/>
</dbReference>
<dbReference type="InterPro" id="IPR039448">
    <property type="entry name" value="Beta_helix"/>
</dbReference>
<dbReference type="Proteomes" id="UP000093053">
    <property type="component" value="Chromosome"/>
</dbReference>
<dbReference type="EMBL" id="CP016793">
    <property type="protein sequence ID" value="ANZ42271.1"/>
    <property type="molecule type" value="Genomic_DNA"/>
</dbReference>
<dbReference type="Pfam" id="PF13229">
    <property type="entry name" value="Beta_helix"/>
    <property type="match status" value="1"/>
</dbReference>
<dbReference type="RefSeq" id="WP_065920602.1">
    <property type="nucleotide sequence ID" value="NZ_CP016793.1"/>
</dbReference>
<dbReference type="OrthoDB" id="505641at2"/>
<sequence>MTSGNNGRPARFSVVLLIAAALALAGCKSGADAKEGDPTSAVPTSTETSSSAPASSSSAAPSSTSSSVAPPLPTTTKPKPPSTPTPPVAGGWPGPNNTGWAHTGVKLAALACKGGEYLIDKPGTVVDGKQIPCSVRVTADDVKITRSQVKATGQWGVYLVDKNARLTLQDVEIVGSDACEYGVGFEDVTSVRINVSGCSDGVKMERNASLIDSWIHDLSKGPGDHNDGVQITGGSNITIRHSKIENPNNQTSAILVGGEFGSPSNILIENNFLNGGNYTIYLDPKGTNRVIRDNVFTRSHVYGPARLDGQVEWVNNTYEDGAAVKG</sequence>
<dbReference type="InterPro" id="IPR006626">
    <property type="entry name" value="PbH1"/>
</dbReference>
<keyword evidence="5" id="KW-1185">Reference proteome</keyword>
<dbReference type="Gene3D" id="2.160.20.10">
    <property type="entry name" value="Single-stranded right-handed beta-helix, Pectin lyase-like"/>
    <property type="match status" value="1"/>
</dbReference>
<protein>
    <recommendedName>
        <fullName evidence="3">Right handed beta helix domain-containing protein</fullName>
    </recommendedName>
</protein>
<reference evidence="4 5" key="1">
    <citation type="submission" date="2016-07" db="EMBL/GenBank/DDBJ databases">
        <title>Complete genome sequence of the Lentzea guizhouensis DHS C013.</title>
        <authorList>
            <person name="Cao C."/>
        </authorList>
    </citation>
    <scope>NUCLEOTIDE SEQUENCE [LARGE SCALE GENOMIC DNA]</scope>
    <source>
        <strain evidence="4 5">DHS C013</strain>
    </source>
</reference>
<proteinExistence type="predicted"/>
<organism evidence="4 5">
    <name type="scientific">Lentzea guizhouensis</name>
    <dbReference type="NCBI Taxonomy" id="1586287"/>
    <lineage>
        <taxon>Bacteria</taxon>
        <taxon>Bacillati</taxon>
        <taxon>Actinomycetota</taxon>
        <taxon>Actinomycetes</taxon>
        <taxon>Pseudonocardiales</taxon>
        <taxon>Pseudonocardiaceae</taxon>
        <taxon>Lentzea</taxon>
    </lineage>
</organism>
<name>A0A1B2HX46_9PSEU</name>
<evidence type="ECO:0000259" key="3">
    <source>
        <dbReference type="Pfam" id="PF13229"/>
    </source>
</evidence>
<dbReference type="STRING" id="1586287.BBK82_46450"/>
<keyword evidence="2" id="KW-0732">Signal</keyword>
<feature type="signal peptide" evidence="2">
    <location>
        <begin position="1"/>
        <end position="33"/>
    </location>
</feature>
<dbReference type="SMART" id="SM00710">
    <property type="entry name" value="PbH1"/>
    <property type="match status" value="6"/>
</dbReference>
<feature type="chain" id="PRO_5008538672" description="Right handed beta helix domain-containing protein" evidence="2">
    <location>
        <begin position="34"/>
        <end position="326"/>
    </location>
</feature>
<feature type="domain" description="Right handed beta helix" evidence="3">
    <location>
        <begin position="190"/>
        <end position="317"/>
    </location>
</feature>
<evidence type="ECO:0000256" key="1">
    <source>
        <dbReference type="SAM" id="MobiDB-lite"/>
    </source>
</evidence>
<feature type="compositionally biased region" description="Low complexity" evidence="1">
    <location>
        <begin position="38"/>
        <end position="69"/>
    </location>
</feature>
<dbReference type="AlphaFoldDB" id="A0A1B2HX46"/>
<evidence type="ECO:0000313" key="4">
    <source>
        <dbReference type="EMBL" id="ANZ42271.1"/>
    </source>
</evidence>
<dbReference type="KEGG" id="led:BBK82_46450"/>
<accession>A0A1B2HX46</accession>
<evidence type="ECO:0000256" key="2">
    <source>
        <dbReference type="SAM" id="SignalP"/>
    </source>
</evidence>
<evidence type="ECO:0000313" key="5">
    <source>
        <dbReference type="Proteomes" id="UP000093053"/>
    </source>
</evidence>
<dbReference type="SUPFAM" id="SSF51126">
    <property type="entry name" value="Pectin lyase-like"/>
    <property type="match status" value="1"/>
</dbReference>
<feature type="compositionally biased region" description="Pro residues" evidence="1">
    <location>
        <begin position="70"/>
        <end position="87"/>
    </location>
</feature>
<dbReference type="InterPro" id="IPR012334">
    <property type="entry name" value="Pectin_lyas_fold"/>
</dbReference>
<feature type="region of interest" description="Disordered" evidence="1">
    <location>
        <begin position="29"/>
        <end position="97"/>
    </location>
</feature>
<gene>
    <name evidence="4" type="ORF">BBK82_46450</name>
</gene>